<organism evidence="1 2">
    <name type="scientific">Cercophora samala</name>
    <dbReference type="NCBI Taxonomy" id="330535"/>
    <lineage>
        <taxon>Eukaryota</taxon>
        <taxon>Fungi</taxon>
        <taxon>Dikarya</taxon>
        <taxon>Ascomycota</taxon>
        <taxon>Pezizomycotina</taxon>
        <taxon>Sordariomycetes</taxon>
        <taxon>Sordariomycetidae</taxon>
        <taxon>Sordariales</taxon>
        <taxon>Lasiosphaeriaceae</taxon>
        <taxon>Cercophora</taxon>
    </lineage>
</organism>
<protein>
    <submittedName>
        <fullName evidence="1">Uncharacterized protein</fullName>
    </submittedName>
</protein>
<reference evidence="1" key="1">
    <citation type="submission" date="2023-06" db="EMBL/GenBank/DDBJ databases">
        <title>Genome-scale phylogeny and comparative genomics of the fungal order Sordariales.</title>
        <authorList>
            <consortium name="Lawrence Berkeley National Laboratory"/>
            <person name="Hensen N."/>
            <person name="Bonometti L."/>
            <person name="Westerberg I."/>
            <person name="Brannstrom I.O."/>
            <person name="Guillou S."/>
            <person name="Cros-Aarteil S."/>
            <person name="Calhoun S."/>
            <person name="Haridas S."/>
            <person name="Kuo A."/>
            <person name="Mondo S."/>
            <person name="Pangilinan J."/>
            <person name="Riley R."/>
            <person name="Labutti K."/>
            <person name="Andreopoulos B."/>
            <person name="Lipzen A."/>
            <person name="Chen C."/>
            <person name="Yanf M."/>
            <person name="Daum C."/>
            <person name="Ng V."/>
            <person name="Clum A."/>
            <person name="Steindorff A."/>
            <person name="Ohm R."/>
            <person name="Martin F."/>
            <person name="Silar P."/>
            <person name="Natvig D."/>
            <person name="Lalanne C."/>
            <person name="Gautier V."/>
            <person name="Ament-Velasquez S.L."/>
            <person name="Kruys A."/>
            <person name="Hutchinson M.I."/>
            <person name="Powell A.J."/>
            <person name="Barry K."/>
            <person name="Miller A.N."/>
            <person name="Grigoriev I.V."/>
            <person name="Debuchy R."/>
            <person name="Gladieux P."/>
            <person name="Thoren M.H."/>
            <person name="Johannesson H."/>
        </authorList>
    </citation>
    <scope>NUCLEOTIDE SEQUENCE</scope>
    <source>
        <strain evidence="1">CBS 307.81</strain>
    </source>
</reference>
<gene>
    <name evidence="1" type="ORF">QBC41DRAFT_136158</name>
</gene>
<name>A0AA39ZM47_9PEZI</name>
<evidence type="ECO:0000313" key="1">
    <source>
        <dbReference type="EMBL" id="KAK0673297.1"/>
    </source>
</evidence>
<comment type="caution">
    <text evidence="1">The sequence shown here is derived from an EMBL/GenBank/DDBJ whole genome shotgun (WGS) entry which is preliminary data.</text>
</comment>
<dbReference type="AlphaFoldDB" id="A0AA39ZM47"/>
<dbReference type="EMBL" id="JAULSY010000007">
    <property type="protein sequence ID" value="KAK0673297.1"/>
    <property type="molecule type" value="Genomic_DNA"/>
</dbReference>
<keyword evidence="2" id="KW-1185">Reference proteome</keyword>
<evidence type="ECO:0000313" key="2">
    <source>
        <dbReference type="Proteomes" id="UP001174997"/>
    </source>
</evidence>
<proteinExistence type="predicted"/>
<dbReference type="Proteomes" id="UP001174997">
    <property type="component" value="Unassembled WGS sequence"/>
</dbReference>
<sequence>MAGFLCRSKTAHTRTVPNPPSAVNHFCGICKEARGCPRGKSRMHLGCSCEPVTLHLSIAAFGFVNGTLPNGAPFFCALFPVSFWIRYRAVPSGLFLGGMFGGISNRSSRSEEVVDVALPGVVLVPAECYPYSWTDAGSLTTETCSRWIRLTTPHCESFLLLVFAVRGAGRAYCRYRLSKQQYLDVRYQGGADKRRGSIKLACWTAHCGRDVPWTTYWLRIACSIACL</sequence>
<accession>A0AA39ZM47</accession>